<dbReference type="InterPro" id="IPR032531">
    <property type="entry name" value="DUF4956"/>
</dbReference>
<evidence type="ECO:0000256" key="1">
    <source>
        <dbReference type="SAM" id="Phobius"/>
    </source>
</evidence>
<gene>
    <name evidence="2" type="ORF">FRX57_05145</name>
</gene>
<evidence type="ECO:0000313" key="2">
    <source>
        <dbReference type="EMBL" id="TWS97675.1"/>
    </source>
</evidence>
<dbReference type="Pfam" id="PF16316">
    <property type="entry name" value="DUF4956"/>
    <property type="match status" value="1"/>
</dbReference>
<reference evidence="2 3" key="1">
    <citation type="submission" date="2019-08" db="EMBL/GenBank/DDBJ databases">
        <authorList>
            <person name="Lei W."/>
        </authorList>
    </citation>
    <scope>NUCLEOTIDE SEQUENCE [LARGE SCALE GENOMIC DNA]</scope>
    <source>
        <strain evidence="2 3">CCUG 66496</strain>
    </source>
</reference>
<keyword evidence="1" id="KW-0812">Transmembrane</keyword>
<protein>
    <submittedName>
        <fullName evidence="2">DUF4956 domain-containing protein</fullName>
    </submittedName>
</protein>
<dbReference type="EMBL" id="VOHL01000003">
    <property type="protein sequence ID" value="TWS97675.1"/>
    <property type="molecule type" value="Genomic_DNA"/>
</dbReference>
<keyword evidence="3" id="KW-1185">Reference proteome</keyword>
<feature type="transmembrane region" description="Helical" evidence="1">
    <location>
        <begin position="105"/>
        <end position="132"/>
    </location>
</feature>
<name>A0A5C5SBD0_9STRE</name>
<dbReference type="RefSeq" id="WP_146567361.1">
    <property type="nucleotide sequence ID" value="NZ_VOHL01000003.1"/>
</dbReference>
<keyword evidence="1" id="KW-1133">Transmembrane helix</keyword>
<keyword evidence="1" id="KW-0472">Membrane</keyword>
<dbReference type="Proteomes" id="UP000317430">
    <property type="component" value="Unassembled WGS sequence"/>
</dbReference>
<proteinExistence type="predicted"/>
<evidence type="ECO:0000313" key="3">
    <source>
        <dbReference type="Proteomes" id="UP000317430"/>
    </source>
</evidence>
<feature type="transmembrane region" description="Helical" evidence="1">
    <location>
        <begin position="52"/>
        <end position="85"/>
    </location>
</feature>
<sequence>MLSTMFQSVFRQASVVINPIWLLASLLVSLGLGLVLAKLYRSHPLTSREFAMTLVVLPSLIAVVIFLVNGNLGTSVAVAGAFSLIKFRSPASSSKELLLVFMATAVGLATGMGYLMLATLMTLLVGGVFLILEKTWTDKQGRQLQQVTISLPQASSSRYDLDTFLEQLGTSPLLEKVTVKQGRLELTYLLLLDLSDQELLDHLQSLDPDWAISLSRTVQKKKSL</sequence>
<accession>A0A5C5SBD0</accession>
<dbReference type="AlphaFoldDB" id="A0A5C5SBD0"/>
<dbReference type="OrthoDB" id="9803265at2"/>
<comment type="caution">
    <text evidence="2">The sequence shown here is derived from an EMBL/GenBank/DDBJ whole genome shotgun (WGS) entry which is preliminary data.</text>
</comment>
<organism evidence="2 3">
    <name type="scientific">Streptococcus cuniculipharyngis</name>
    <dbReference type="NCBI Taxonomy" id="1562651"/>
    <lineage>
        <taxon>Bacteria</taxon>
        <taxon>Bacillati</taxon>
        <taxon>Bacillota</taxon>
        <taxon>Bacilli</taxon>
        <taxon>Lactobacillales</taxon>
        <taxon>Streptococcaceae</taxon>
        <taxon>Streptococcus</taxon>
    </lineage>
</organism>
<feature type="transmembrane region" description="Helical" evidence="1">
    <location>
        <begin position="20"/>
        <end position="40"/>
    </location>
</feature>